<gene>
    <name evidence="2" type="ORF">MNB_SV-14-927</name>
</gene>
<dbReference type="PROSITE" id="PS50112">
    <property type="entry name" value="PAS"/>
    <property type="match status" value="1"/>
</dbReference>
<accession>A0A1W1C7C2</accession>
<dbReference type="CDD" id="cd00130">
    <property type="entry name" value="PAS"/>
    <property type="match status" value="1"/>
</dbReference>
<proteinExistence type="predicted"/>
<evidence type="ECO:0000313" key="2">
    <source>
        <dbReference type="EMBL" id="SFV61645.1"/>
    </source>
</evidence>
<dbReference type="InterPro" id="IPR035965">
    <property type="entry name" value="PAS-like_dom_sf"/>
</dbReference>
<dbReference type="EMBL" id="FPHN01000130">
    <property type="protein sequence ID" value="SFV61645.1"/>
    <property type="molecule type" value="Genomic_DNA"/>
</dbReference>
<dbReference type="InterPro" id="IPR013655">
    <property type="entry name" value="PAS_fold_3"/>
</dbReference>
<reference evidence="2" key="1">
    <citation type="submission" date="2016-10" db="EMBL/GenBank/DDBJ databases">
        <authorList>
            <person name="de Groot N.N."/>
        </authorList>
    </citation>
    <scope>NUCLEOTIDE SEQUENCE</scope>
</reference>
<dbReference type="AlphaFoldDB" id="A0A1W1C7C2"/>
<name>A0A1W1C7C2_9ZZZZ</name>
<dbReference type="Pfam" id="PF08447">
    <property type="entry name" value="PAS_3"/>
    <property type="match status" value="1"/>
</dbReference>
<evidence type="ECO:0000259" key="1">
    <source>
        <dbReference type="PROSITE" id="PS50112"/>
    </source>
</evidence>
<dbReference type="SUPFAM" id="SSF55785">
    <property type="entry name" value="PYP-like sensor domain (PAS domain)"/>
    <property type="match status" value="1"/>
</dbReference>
<dbReference type="SMART" id="SM00091">
    <property type="entry name" value="PAS"/>
    <property type="match status" value="1"/>
</dbReference>
<dbReference type="InterPro" id="IPR000014">
    <property type="entry name" value="PAS"/>
</dbReference>
<organism evidence="2">
    <name type="scientific">hydrothermal vent metagenome</name>
    <dbReference type="NCBI Taxonomy" id="652676"/>
    <lineage>
        <taxon>unclassified sequences</taxon>
        <taxon>metagenomes</taxon>
        <taxon>ecological metagenomes</taxon>
    </lineage>
</organism>
<dbReference type="NCBIfam" id="TIGR00229">
    <property type="entry name" value="sensory_box"/>
    <property type="match status" value="1"/>
</dbReference>
<dbReference type="Gene3D" id="3.30.450.20">
    <property type="entry name" value="PAS domain"/>
    <property type="match status" value="1"/>
</dbReference>
<feature type="domain" description="PAS" evidence="1">
    <location>
        <begin position="26"/>
        <end position="61"/>
    </location>
</feature>
<sequence length="186" mass="21859">MHTHKPLPIDREIKISSKNFIVSKTDEKGKILYVNDTFCDVTGYEEIEVIGKAHNILRHPDMPAVIFFLMWKQIQNGNNIRALIKNLARSGEYYWVSTDFEIHYENNTKNYMAFRRSVPKKSVHEIEPLYEHLLKVEKAHGLEASLIYLQGFLNEKHLTFEEYMDSVLKPKGFMAIIFNKMKSTFM</sequence>
<protein>
    <submittedName>
        <fullName evidence="2">SIGNAL-TRANSDUCTION SENSOR PROTEIN-PAS/PAC domain</fullName>
    </submittedName>
</protein>